<dbReference type="PATRIC" id="fig|272844.11.peg.425"/>
<feature type="transmembrane region" description="Helical" evidence="1">
    <location>
        <begin position="42"/>
        <end position="64"/>
    </location>
</feature>
<name>Q9V1M2_PYRAB</name>
<evidence type="ECO:0000313" key="5">
    <source>
        <dbReference type="Proteomes" id="UP000009139"/>
    </source>
</evidence>
<dbReference type="HOGENOM" id="CLU_1264606_0_0_2"/>
<feature type="transmembrane region" description="Helical" evidence="1">
    <location>
        <begin position="122"/>
        <end position="144"/>
    </location>
</feature>
<accession>Q9V1M2</accession>
<evidence type="ECO:0000313" key="3">
    <source>
        <dbReference type="EMBL" id="CCE69783.1"/>
    </source>
</evidence>
<evidence type="ECO:0000313" key="2">
    <source>
        <dbReference type="EMBL" id="CAB49327.1"/>
    </source>
</evidence>
<sequence>MRKLVLFALVWFVFVVWGLELGVAWLFKSMTGSWISKSSSVYLSKVWVINCLRFLGLLVLLRWLSVGFSDLTAGEFGRRELKHSTVIVLFLLAIEVAYLRGYSLQILGEFRYHLRISSNVGVAILSLASEYVYYILEILSVNLLYVGSLRLSNEGLAILFPVLLWGFAHTLNVIVAHSIEALLLGIYAAVFAFLMYFSAQRTGSLKVPIFVWLVSMVL</sequence>
<evidence type="ECO:0000313" key="4">
    <source>
        <dbReference type="Proteomes" id="UP000000810"/>
    </source>
</evidence>
<keyword evidence="1" id="KW-1133">Transmembrane helix</keyword>
<proteinExistence type="predicted"/>
<reference evidence="2 4" key="4">
    <citation type="journal article" date="2003" name="Mol. Microbiol.">
        <title>An integrated analysis of the genome of the hyperthermophilic archaeon Pyrococcus abyssi.</title>
        <authorList>
            <person name="Cohen G."/>
            <person name="Barbe V."/>
            <person name="Flament D."/>
            <person name="Galperin M."/>
            <person name="Heilig R."/>
            <person name="Ripp R."/>
            <person name="Lecompte O."/>
            <person name="Prieur D."/>
            <person name="Poch O."/>
            <person name="Quellerou J."/>
            <person name="Thierry J.C."/>
            <person name="Van der Oost J."/>
            <person name="Weissenbach J."/>
            <person name="Zivanovic Y."/>
            <person name="Forterre P."/>
        </authorList>
    </citation>
    <scope>NUCLEOTIDE SEQUENCE [LARGE SCALE GENOMIC DNA]</scope>
    <source>
        <strain evidence="4">GE5 / Orsay</strain>
        <strain evidence="2">Orsay</strain>
    </source>
</reference>
<reference evidence="2" key="1">
    <citation type="submission" date="1999-07" db="EMBL/GenBank/DDBJ databases">
        <authorList>
            <person name="Genoscope"/>
        </authorList>
    </citation>
    <scope>NUCLEOTIDE SEQUENCE</scope>
    <source>
        <strain evidence="2">Orsay</strain>
    </source>
</reference>
<evidence type="ECO:0000256" key="1">
    <source>
        <dbReference type="SAM" id="Phobius"/>
    </source>
</evidence>
<keyword evidence="1" id="KW-0812">Transmembrane</keyword>
<dbReference type="Proteomes" id="UP000000810">
    <property type="component" value="Chromosome"/>
</dbReference>
<keyword evidence="1" id="KW-0472">Membrane</keyword>
<gene>
    <name evidence="2" type="ordered locus">PAB2078</name>
</gene>
<dbReference type="STRING" id="272844.PAB2078"/>
<dbReference type="OrthoDB" id="98916at2157"/>
<feature type="transmembrane region" description="Helical" evidence="1">
    <location>
        <begin position="85"/>
        <end position="102"/>
    </location>
</feature>
<feature type="transmembrane region" description="Helical" evidence="1">
    <location>
        <begin position="181"/>
        <end position="199"/>
    </location>
</feature>
<reference evidence="2" key="2">
    <citation type="journal article" date="2000" name="J. Mol. Biol.">
        <title>Archaeal homologs of eukaryotic methylation guide small nucleolar RNAs: lessons from the Pyrococcus genomes.</title>
        <authorList>
            <person name="Gaspin C."/>
            <person name="Cavaille J."/>
            <person name="Erauso G."/>
        </authorList>
    </citation>
    <scope>NUCLEOTIDE SEQUENCE</scope>
    <source>
        <strain evidence="2">Orsay</strain>
    </source>
</reference>
<dbReference type="Proteomes" id="UP000009139">
    <property type="component" value="Chromosome"/>
</dbReference>
<protein>
    <recommendedName>
        <fullName evidence="6">CPBP family intramembrane metalloprotease</fullName>
    </recommendedName>
</protein>
<dbReference type="PIR" id="H75155">
    <property type="entry name" value="H75155"/>
</dbReference>
<feature type="transmembrane region" description="Helical" evidence="1">
    <location>
        <begin position="156"/>
        <end position="175"/>
    </location>
</feature>
<organism evidence="2 4">
    <name type="scientific">Pyrococcus abyssi (strain GE5 / Orsay)</name>
    <dbReference type="NCBI Taxonomy" id="272844"/>
    <lineage>
        <taxon>Archaea</taxon>
        <taxon>Methanobacteriati</taxon>
        <taxon>Methanobacteriota</taxon>
        <taxon>Thermococci</taxon>
        <taxon>Thermococcales</taxon>
        <taxon>Thermococcaceae</taxon>
        <taxon>Pyrococcus</taxon>
    </lineage>
</organism>
<dbReference type="KEGG" id="pab:PAB2078"/>
<keyword evidence="4" id="KW-1185">Reference proteome</keyword>
<dbReference type="RefSeq" id="WP_010867527.1">
    <property type="nucleotide sequence ID" value="NC_000868.1"/>
</dbReference>
<dbReference type="EMBL" id="HE613800">
    <property type="protein sequence ID" value="CCE69783.1"/>
    <property type="molecule type" value="Genomic_DNA"/>
</dbReference>
<dbReference type="AlphaFoldDB" id="Q9V1M2"/>
<reference evidence="3 5" key="5">
    <citation type="journal article" date="2012" name="Curr. Microbiol.">
        <title>Re-annotation of two hyperthermophilic archaea Pyrococcus abyssi GE5 and Pyrococcus furiosus DSM 3638.</title>
        <authorList>
            <person name="Gao J."/>
            <person name="Wang J."/>
        </authorList>
    </citation>
    <scope>GENOME REANNOTATION</scope>
    <source>
        <strain evidence="3">GE5</strain>
        <strain evidence="5">GE5 / Orsay</strain>
    </source>
</reference>
<reference evidence="2" key="3">
    <citation type="journal article" date="2001" name="Genome Res.">
        <title>Genome evolution at the genus level: comparison of three complete genomes of hyperthermophilic archaea.</title>
        <authorList>
            <person name="Lecompte O."/>
            <person name="Ripp R."/>
            <person name="Puzos-Barbe V."/>
            <person name="Duprat S."/>
            <person name="Heilig R."/>
            <person name="Dietrich J."/>
            <person name="Thierry J.C."/>
            <person name="Poch O."/>
        </authorList>
    </citation>
    <scope>NUCLEOTIDE SEQUENCE</scope>
    <source>
        <strain evidence="2">Orsay</strain>
    </source>
</reference>
<evidence type="ECO:0008006" key="6">
    <source>
        <dbReference type="Google" id="ProtNLM"/>
    </source>
</evidence>
<dbReference type="EMBL" id="AJ248284">
    <property type="protein sequence ID" value="CAB49327.1"/>
    <property type="molecule type" value="Genomic_DNA"/>
</dbReference>
<dbReference type="eggNOG" id="arCOG02767">
    <property type="taxonomic scope" value="Archaea"/>
</dbReference>